<evidence type="ECO:0000256" key="2">
    <source>
        <dbReference type="SAM" id="Phobius"/>
    </source>
</evidence>
<evidence type="ECO:0000259" key="3">
    <source>
        <dbReference type="Pfam" id="PF07916"/>
    </source>
</evidence>
<dbReference type="Pfam" id="PF07916">
    <property type="entry name" value="TraG_N"/>
    <property type="match status" value="1"/>
</dbReference>
<name>A0ABQ1XVJ1_9PROT</name>
<evidence type="ECO:0000313" key="4">
    <source>
        <dbReference type="EMBL" id="GGH04663.1"/>
    </source>
</evidence>
<gene>
    <name evidence="4" type="ORF">GCM10007420_21460</name>
</gene>
<reference evidence="5" key="1">
    <citation type="journal article" date="2019" name="Int. J. Syst. Evol. Microbiol.">
        <title>The Global Catalogue of Microorganisms (GCM) 10K type strain sequencing project: providing services to taxonomists for standard genome sequencing and annotation.</title>
        <authorList>
            <consortium name="The Broad Institute Genomics Platform"/>
            <consortium name="The Broad Institute Genome Sequencing Center for Infectious Disease"/>
            <person name="Wu L."/>
            <person name="Ma J."/>
        </authorList>
    </citation>
    <scope>NUCLEOTIDE SEQUENCE [LARGE SCALE GENOMIC DNA]</scope>
    <source>
        <strain evidence="5">CGMCC 1.12766</strain>
    </source>
</reference>
<sequence length="1063" mass="114202">MEGFVYGGLDHYVNAFNAIAMMMGNSVIDSLIRLVMLIGLVMVIVSAAFSLNLKETVMWFAGALLIMAVILVPRTTVVIHDRLSVGAPVAVDNVPMAVGLVFSLSSTIGDAATQLTETVFPHPEAAQYSQTGLIYGSRVLRETTMLRWPDQYFAANMDSYVVRCVMHDLHTHHYSMHDLGTAPDLFDFITVSPHGGLATQWISPDGTRETIGCVQAANQLRAGREAMADRAANRFGRVVHPELAGPLAETTIRVNVEGAHAFIMDQSRTAADVFIQAMTINSVRDAQLSAAAESGVDISAYSMTRAEQQSRTQNFMSAEMAHKWIPLLRVVLEIIFYSMFPLMAPFFLLPKFGPQLLKKYFSGFLILQAWGPLFVILNGIMMHHIAEASRAAGYDANEGYAGVTLASMDGVAGINGDLASIAGWMTMMIPVMATMLAFGVDRLAMQSNSLLNSVSGAAQQAAADQTVGNMNLGTTAFDTHRFNQTFGNQHGTSGDVNMGHWNVVGRGGVRTAHHEDGGVYSDMSGGVSRTPFGFQNRQAWGQTARTMASDAQSQSESYSQSAAVNTAQALDAIYTRAANSSNDLSGAINVNRAQGERSVEDLSRANSIIRDAAQRAGQTSSSGSGASVTLGANAEAGVRGSAGMEFLGNGGGAFFQAVMRASGEHQWSASDSQARDVYNALSESQREELSQIYSRVSEAHRRGDISFSQADQTSEGHSINEAFRMARSQNEQAARMSEVSQRFERMAEQMESNEHSYSMPSDDVFLNWMNGREGVNGQAIGSHDDVMALFHQDRAAFGNYADGFMREQVAQEAGLAPQESGIGGDMARAGDMMDSGFWDMGAIQGGRDRIESAINEGINPERIDPHWETAGYENLPLAPDGGVGWSGPNPGESVSSAHETGLTARREAPEMPEPIQSSREGSRDMGGWDNGDQRTDSGSPYGGWSDQEVNYGIRIHELGHAGSDSWDPQNRYGDANLQELYAEQQRRAELNSSGMSGDSGGGGGNSPGDLIDAQAGFRPGVNWGGSGGGPRLAAPADNRAPPGSVDVDDERFTLPPTMRVPRT</sequence>
<dbReference type="EMBL" id="BMFS01000010">
    <property type="protein sequence ID" value="GGH04663.1"/>
    <property type="molecule type" value="Genomic_DNA"/>
</dbReference>
<keyword evidence="2" id="KW-0472">Membrane</keyword>
<dbReference type="Proteomes" id="UP000648722">
    <property type="component" value="Unassembled WGS sequence"/>
</dbReference>
<feature type="transmembrane region" description="Helical" evidence="2">
    <location>
        <begin position="57"/>
        <end position="73"/>
    </location>
</feature>
<protein>
    <recommendedName>
        <fullName evidence="3">TraG N-terminal Proteobacteria domain-containing protein</fullName>
    </recommendedName>
</protein>
<keyword evidence="2" id="KW-0812">Transmembrane</keyword>
<keyword evidence="2" id="KW-1133">Transmembrane helix</keyword>
<organism evidence="4 5">
    <name type="scientific">Glycocaulis albus</name>
    <dbReference type="NCBI Taxonomy" id="1382801"/>
    <lineage>
        <taxon>Bacteria</taxon>
        <taxon>Pseudomonadati</taxon>
        <taxon>Pseudomonadota</taxon>
        <taxon>Alphaproteobacteria</taxon>
        <taxon>Maricaulales</taxon>
        <taxon>Maricaulaceae</taxon>
        <taxon>Glycocaulis</taxon>
    </lineage>
</organism>
<feature type="transmembrane region" description="Helical" evidence="2">
    <location>
        <begin position="360"/>
        <end position="380"/>
    </location>
</feature>
<dbReference type="InterPro" id="IPR012931">
    <property type="entry name" value="TraG_N_Proteobacteria"/>
</dbReference>
<feature type="transmembrane region" description="Helical" evidence="2">
    <location>
        <begin position="327"/>
        <end position="348"/>
    </location>
</feature>
<evidence type="ECO:0000313" key="5">
    <source>
        <dbReference type="Proteomes" id="UP000648722"/>
    </source>
</evidence>
<keyword evidence="5" id="KW-1185">Reference proteome</keyword>
<comment type="caution">
    <text evidence="4">The sequence shown here is derived from an EMBL/GenBank/DDBJ whole genome shotgun (WGS) entry which is preliminary data.</text>
</comment>
<feature type="compositionally biased region" description="Gly residues" evidence="1">
    <location>
        <begin position="997"/>
        <end position="1006"/>
    </location>
</feature>
<feature type="domain" description="TraG N-terminal Proteobacteria" evidence="3">
    <location>
        <begin position="4"/>
        <end position="457"/>
    </location>
</feature>
<feature type="region of interest" description="Disordered" evidence="1">
    <location>
        <begin position="881"/>
        <end position="946"/>
    </location>
</feature>
<feature type="region of interest" description="Disordered" evidence="1">
    <location>
        <begin position="991"/>
        <end position="1063"/>
    </location>
</feature>
<feature type="transmembrane region" description="Helical" evidence="2">
    <location>
        <begin position="418"/>
        <end position="440"/>
    </location>
</feature>
<accession>A0ABQ1XVJ1</accession>
<feature type="transmembrane region" description="Helical" evidence="2">
    <location>
        <begin position="31"/>
        <end position="51"/>
    </location>
</feature>
<proteinExistence type="predicted"/>
<evidence type="ECO:0000256" key="1">
    <source>
        <dbReference type="SAM" id="MobiDB-lite"/>
    </source>
</evidence>
<dbReference type="RefSeq" id="WP_188452590.1">
    <property type="nucleotide sequence ID" value="NZ_BMFS01000010.1"/>
</dbReference>